<keyword evidence="4" id="KW-0554">One-carbon metabolism</keyword>
<comment type="catalytic activity">
    <reaction evidence="12">
        <text>(6S)-5,6,7,8-tetrahydrofolyl-(gamma-L-Glu)(n) + L-glutamate + ATP = (6S)-5,6,7,8-tetrahydrofolyl-(gamma-L-Glu)(n+1) + ADP + phosphate + H(+)</text>
        <dbReference type="Rhea" id="RHEA:10580"/>
        <dbReference type="Rhea" id="RHEA-COMP:14738"/>
        <dbReference type="Rhea" id="RHEA-COMP:14740"/>
        <dbReference type="ChEBI" id="CHEBI:15378"/>
        <dbReference type="ChEBI" id="CHEBI:29985"/>
        <dbReference type="ChEBI" id="CHEBI:30616"/>
        <dbReference type="ChEBI" id="CHEBI:43474"/>
        <dbReference type="ChEBI" id="CHEBI:141005"/>
        <dbReference type="ChEBI" id="CHEBI:456216"/>
        <dbReference type="EC" id="6.3.2.17"/>
    </reaction>
</comment>
<dbReference type="InterPro" id="IPR001645">
    <property type="entry name" value="Folylpolyglutamate_synth"/>
</dbReference>
<dbReference type="GO" id="GO:0005524">
    <property type="term" value="F:ATP binding"/>
    <property type="evidence" value="ECO:0007669"/>
    <property type="project" value="UniProtKB-KW"/>
</dbReference>
<evidence type="ECO:0000256" key="3">
    <source>
        <dbReference type="ARBA" id="ARBA00013025"/>
    </source>
</evidence>
<dbReference type="PANTHER" id="PTHR11136:SF5">
    <property type="entry name" value="FOLYLPOLYGLUTAMATE SYNTHASE, MITOCHONDRIAL"/>
    <property type="match status" value="1"/>
</dbReference>
<organism evidence="13 14">
    <name type="scientific">Macrostomum lignano</name>
    <dbReference type="NCBI Taxonomy" id="282301"/>
    <lineage>
        <taxon>Eukaryota</taxon>
        <taxon>Metazoa</taxon>
        <taxon>Spiralia</taxon>
        <taxon>Lophotrochozoa</taxon>
        <taxon>Platyhelminthes</taxon>
        <taxon>Rhabditophora</taxon>
        <taxon>Macrostomorpha</taxon>
        <taxon>Macrostomida</taxon>
        <taxon>Macrostomidae</taxon>
        <taxon>Macrostomum</taxon>
    </lineage>
</organism>
<evidence type="ECO:0000256" key="7">
    <source>
        <dbReference type="ARBA" id="ARBA00022741"/>
    </source>
</evidence>
<evidence type="ECO:0000256" key="8">
    <source>
        <dbReference type="ARBA" id="ARBA00022840"/>
    </source>
</evidence>
<keyword evidence="9" id="KW-0460">Magnesium</keyword>
<dbReference type="AlphaFoldDB" id="A0A267H090"/>
<accession>A0A267H090</accession>
<protein>
    <recommendedName>
        <fullName evidence="3">tetrahydrofolate synthase</fullName>
        <ecNumber evidence="3">6.3.2.17</ecNumber>
    </recommendedName>
    <alternativeName>
        <fullName evidence="11">Folylpoly-gamma-glutamate synthetase</fullName>
    </alternativeName>
    <alternativeName>
        <fullName evidence="10">Tetrahydrofolylpolyglutamate synthase</fullName>
    </alternativeName>
</protein>
<dbReference type="GO" id="GO:0046872">
    <property type="term" value="F:metal ion binding"/>
    <property type="evidence" value="ECO:0007669"/>
    <property type="project" value="UniProtKB-KW"/>
</dbReference>
<reference evidence="13 14" key="1">
    <citation type="submission" date="2017-06" db="EMBL/GenBank/DDBJ databases">
        <title>A platform for efficient transgenesis in Macrostomum lignano, a flatworm model organism for stem cell research.</title>
        <authorList>
            <person name="Berezikov E."/>
        </authorList>
    </citation>
    <scope>NUCLEOTIDE SEQUENCE [LARGE SCALE GENOMIC DNA]</scope>
    <source>
        <strain evidence="13">DV1</strain>
        <tissue evidence="13">Whole organism</tissue>
    </source>
</reference>
<comment type="pathway">
    <text evidence="1">Cofactor biosynthesis; tetrahydrofolylpolyglutamate biosynthesis.</text>
</comment>
<dbReference type="STRING" id="282301.A0A267H090"/>
<evidence type="ECO:0000256" key="9">
    <source>
        <dbReference type="ARBA" id="ARBA00022842"/>
    </source>
</evidence>
<dbReference type="GO" id="GO:0005829">
    <property type="term" value="C:cytosol"/>
    <property type="evidence" value="ECO:0007669"/>
    <property type="project" value="TreeGrafter"/>
</dbReference>
<dbReference type="Gene3D" id="3.90.190.20">
    <property type="entry name" value="Mur ligase, C-terminal domain"/>
    <property type="match status" value="1"/>
</dbReference>
<dbReference type="GO" id="GO:0005739">
    <property type="term" value="C:mitochondrion"/>
    <property type="evidence" value="ECO:0007669"/>
    <property type="project" value="TreeGrafter"/>
</dbReference>
<dbReference type="InterPro" id="IPR036615">
    <property type="entry name" value="Mur_ligase_C_dom_sf"/>
</dbReference>
<dbReference type="Proteomes" id="UP000215902">
    <property type="component" value="Unassembled WGS sequence"/>
</dbReference>
<evidence type="ECO:0000256" key="1">
    <source>
        <dbReference type="ARBA" id="ARBA00005150"/>
    </source>
</evidence>
<evidence type="ECO:0000256" key="10">
    <source>
        <dbReference type="ARBA" id="ARBA00030592"/>
    </source>
</evidence>
<dbReference type="GO" id="GO:0004326">
    <property type="term" value="F:tetrahydrofolylpolyglutamate synthase activity"/>
    <property type="evidence" value="ECO:0007669"/>
    <property type="project" value="UniProtKB-EC"/>
</dbReference>
<dbReference type="SUPFAM" id="SSF53244">
    <property type="entry name" value="MurD-like peptide ligases, peptide-binding domain"/>
    <property type="match status" value="1"/>
</dbReference>
<keyword evidence="6" id="KW-0479">Metal-binding</keyword>
<evidence type="ECO:0000256" key="6">
    <source>
        <dbReference type="ARBA" id="ARBA00022723"/>
    </source>
</evidence>
<dbReference type="PANTHER" id="PTHR11136">
    <property type="entry name" value="FOLYLPOLYGLUTAMATE SYNTHASE-RELATED"/>
    <property type="match status" value="1"/>
</dbReference>
<evidence type="ECO:0000256" key="11">
    <source>
        <dbReference type="ARBA" id="ARBA00030876"/>
    </source>
</evidence>
<evidence type="ECO:0000313" key="13">
    <source>
        <dbReference type="EMBL" id="PAA90952.1"/>
    </source>
</evidence>
<name>A0A267H090_9PLAT</name>
<dbReference type="GO" id="GO:0006730">
    <property type="term" value="P:one-carbon metabolic process"/>
    <property type="evidence" value="ECO:0007669"/>
    <property type="project" value="UniProtKB-KW"/>
</dbReference>
<evidence type="ECO:0000313" key="14">
    <source>
        <dbReference type="Proteomes" id="UP000215902"/>
    </source>
</evidence>
<dbReference type="SUPFAM" id="SSF53623">
    <property type="entry name" value="MurD-like peptide ligases, catalytic domain"/>
    <property type="match status" value="1"/>
</dbReference>
<dbReference type="InterPro" id="IPR036565">
    <property type="entry name" value="Mur-like_cat_sf"/>
</dbReference>
<comment type="similarity">
    <text evidence="2">Belongs to the folylpolyglutamate synthase family.</text>
</comment>
<gene>
    <name evidence="13" type="ORF">BOX15_Mlig015198g1</name>
</gene>
<evidence type="ECO:0000256" key="5">
    <source>
        <dbReference type="ARBA" id="ARBA00022598"/>
    </source>
</evidence>
<evidence type="ECO:0000256" key="12">
    <source>
        <dbReference type="ARBA" id="ARBA00047493"/>
    </source>
</evidence>
<comment type="caution">
    <text evidence="13">The sequence shown here is derived from an EMBL/GenBank/DDBJ whole genome shotgun (WGS) entry which is preliminary data.</text>
</comment>
<proteinExistence type="inferred from homology"/>
<keyword evidence="5" id="KW-0436">Ligase</keyword>
<dbReference type="EMBL" id="NIVC01000100">
    <property type="protein sequence ID" value="PAA90952.1"/>
    <property type="molecule type" value="Genomic_DNA"/>
</dbReference>
<sequence length="406" mass="44905">SCHLPWPVSNNTKLYYCSAKEFAFRFKEKMSNSRQDQLQQDYPSAVRALNKLQSNAANLDQVLREKDARCGDKIPEMIRWAAKLDVTPADYNSLRVIHVTGTKGKGGTSAYAESILRCHGYRTGFFSSPHLVEVRERIRINGRPLSREQFAKQFWRVHGRLIGTGSAGEPEPAYFPFLTLMAVWTFLAEKVDVAIVEKNPTEDSNDPLDLEACNRGLSLASWPGRYDVMPYRPGVTLYIDGAHTAESVSQAASWFANLQQGRIGAKKKLLFNRTGDRRPKDLLAQLVKLGFVQAAFCPNVVDSRSSSSSRSADLFSALASGDSSGIRLKVEENKTAYEQLDSQCDCRIFDSVAEALEWLVTDGNGSDEMQCDVLVTGSLHLVGCLYAMLAPQVADGETTGEARAIS</sequence>
<keyword evidence="14" id="KW-1185">Reference proteome</keyword>
<evidence type="ECO:0000256" key="2">
    <source>
        <dbReference type="ARBA" id="ARBA00008276"/>
    </source>
</evidence>
<feature type="non-terminal residue" evidence="13">
    <location>
        <position position="1"/>
    </location>
</feature>
<keyword evidence="8" id="KW-0067">ATP-binding</keyword>
<keyword evidence="7" id="KW-0547">Nucleotide-binding</keyword>
<evidence type="ECO:0000256" key="4">
    <source>
        <dbReference type="ARBA" id="ARBA00022563"/>
    </source>
</evidence>
<dbReference type="Gene3D" id="3.40.1190.10">
    <property type="entry name" value="Mur-like, catalytic domain"/>
    <property type="match status" value="1"/>
</dbReference>
<dbReference type="EC" id="6.3.2.17" evidence="3"/>
<dbReference type="OrthoDB" id="5212574at2759"/>